<keyword evidence="8" id="KW-0472">Membrane</keyword>
<dbReference type="GO" id="GO:0006508">
    <property type="term" value="P:proteolysis"/>
    <property type="evidence" value="ECO:0007669"/>
    <property type="project" value="InterPro"/>
</dbReference>
<dbReference type="EMBL" id="KQ971361">
    <property type="protein sequence ID" value="EFA05125.1"/>
    <property type="molecule type" value="Genomic_DNA"/>
</dbReference>
<feature type="chain" id="PRO_5003028364" evidence="9">
    <location>
        <begin position="23"/>
        <end position="664"/>
    </location>
</feature>
<sequence>MNISPSLSKFLFILILLSVIRGQEENEELLAEIQLSNVELQDDCENVANKYKSSIIDNTFTEKITAQEIHSKLLRTQSETLRPFGDIPYDLQRNWELIVKPGDAILEEPDWSTLVSYEVGIDELIHTFKVHCKNNTKNCVEVKRGYDDLLETSRNATLRKKSWSAWQTLLSTKFNKFHSVLNLINKAARLNEFDDPKLYWEKLQDLEGAYNLADGFWDQIKPFYTKLQNYIKTRLLRFYKTTSDDIPVYLSGSNFGDDWSSIANIILPHPQIYYYAESYLNQTSIKEIYKMAEQVTKDLALGPLGPKFWANSRFNLPFCENHVVTFCSQEHSEVFTCDKTSWVHYLNSFETAIDVALRSVNYVDLARLKLRYSAIDDAIVGLGSIFAIKNLRVKGVWDYELFQNNDNEMSELLLIALRVLPKLPYYLAADKWRLEVLQNGGGAMTATWWNLRKELQGIGGVFNNETDFLGDSFIVSNRPYLSKFLGTILQFQLLEHYRNGWQYANESLAANFGNDDNFLTMLHDRTSSDWPALINGFGVYELSATPLLDYFAPLNDYLDATLNTEQVVPSTTPKPTKAQKIKTLIVKKTNVTETDEDVQNDEPEPEVPRHILEDREETPNHAMEKITVFIGVGLLAGVAAIIGFVILRKKMTGRGRTNNRRFET</sequence>
<organism evidence="10 11">
    <name type="scientific">Tribolium castaneum</name>
    <name type="common">Red flour beetle</name>
    <dbReference type="NCBI Taxonomy" id="7070"/>
    <lineage>
        <taxon>Eukaryota</taxon>
        <taxon>Metazoa</taxon>
        <taxon>Ecdysozoa</taxon>
        <taxon>Arthropoda</taxon>
        <taxon>Hexapoda</taxon>
        <taxon>Insecta</taxon>
        <taxon>Pterygota</taxon>
        <taxon>Neoptera</taxon>
        <taxon>Endopterygota</taxon>
        <taxon>Coleoptera</taxon>
        <taxon>Polyphaga</taxon>
        <taxon>Cucujiformia</taxon>
        <taxon>Tenebrionidae</taxon>
        <taxon>Tenebrionidae incertae sedis</taxon>
        <taxon>Tribolium</taxon>
    </lineage>
</organism>
<dbReference type="PANTHER" id="PTHR10514:SF44">
    <property type="entry name" value="ANGIOTENSIN-CONVERTING ENZYME-RELATED"/>
    <property type="match status" value="1"/>
</dbReference>
<dbReference type="Pfam" id="PF01401">
    <property type="entry name" value="Peptidase_M2"/>
    <property type="match status" value="1"/>
</dbReference>
<feature type="glycosylation site" description="N-linked (GlcNAc...) asparagine; partial" evidence="5">
    <location>
        <position position="135"/>
    </location>
</feature>
<dbReference type="OrthoDB" id="7361988at2759"/>
<feature type="transmembrane region" description="Helical" evidence="8">
    <location>
        <begin position="626"/>
        <end position="647"/>
    </location>
</feature>
<feature type="signal peptide" evidence="9">
    <location>
        <begin position="1"/>
        <end position="22"/>
    </location>
</feature>
<accession>D2A565</accession>
<evidence type="ECO:0000256" key="6">
    <source>
        <dbReference type="PIRSR" id="PIRSR601548-5"/>
    </source>
</evidence>
<evidence type="ECO:0000256" key="8">
    <source>
        <dbReference type="SAM" id="Phobius"/>
    </source>
</evidence>
<dbReference type="HOGENOM" id="CLU_423511_0_0_1"/>
<keyword evidence="3 7" id="KW-1015">Disulfide bond</keyword>
<dbReference type="SUPFAM" id="SSF55486">
    <property type="entry name" value="Metalloproteases ('zincins'), catalytic domain"/>
    <property type="match status" value="1"/>
</dbReference>
<keyword evidence="4 5" id="KW-0325">Glycoprotein</keyword>
<dbReference type="GO" id="GO:0005615">
    <property type="term" value="C:extracellular space"/>
    <property type="evidence" value="ECO:0000318"/>
    <property type="project" value="GO_Central"/>
</dbReference>
<dbReference type="InterPro" id="IPR001548">
    <property type="entry name" value="Peptidase_M2"/>
</dbReference>
<evidence type="ECO:0000256" key="4">
    <source>
        <dbReference type="ARBA" id="ARBA00023180"/>
    </source>
</evidence>
<evidence type="ECO:0000256" key="1">
    <source>
        <dbReference type="ARBA" id="ARBA00008139"/>
    </source>
</evidence>
<reference evidence="10 11" key="1">
    <citation type="journal article" date="2008" name="Nature">
        <title>The genome of the model beetle and pest Tribolium castaneum.</title>
        <authorList>
            <consortium name="Tribolium Genome Sequencing Consortium"/>
            <person name="Richards S."/>
            <person name="Gibbs R.A."/>
            <person name="Weinstock G.M."/>
            <person name="Brown S.J."/>
            <person name="Denell R."/>
            <person name="Beeman R.W."/>
            <person name="Gibbs R."/>
            <person name="Beeman R.W."/>
            <person name="Brown S.J."/>
            <person name="Bucher G."/>
            <person name="Friedrich M."/>
            <person name="Grimmelikhuijzen C.J."/>
            <person name="Klingler M."/>
            <person name="Lorenzen M."/>
            <person name="Richards S."/>
            <person name="Roth S."/>
            <person name="Schroder R."/>
            <person name="Tautz D."/>
            <person name="Zdobnov E.M."/>
            <person name="Muzny D."/>
            <person name="Gibbs R.A."/>
            <person name="Weinstock G.M."/>
            <person name="Attaway T."/>
            <person name="Bell S."/>
            <person name="Buhay C.J."/>
            <person name="Chandrabose M.N."/>
            <person name="Chavez D."/>
            <person name="Clerk-Blankenburg K.P."/>
            <person name="Cree A."/>
            <person name="Dao M."/>
            <person name="Davis C."/>
            <person name="Chacko J."/>
            <person name="Dinh H."/>
            <person name="Dugan-Rocha S."/>
            <person name="Fowler G."/>
            <person name="Garner T.T."/>
            <person name="Garnes J."/>
            <person name="Gnirke A."/>
            <person name="Hawes A."/>
            <person name="Hernandez J."/>
            <person name="Hines S."/>
            <person name="Holder M."/>
            <person name="Hume J."/>
            <person name="Jhangiani S.N."/>
            <person name="Joshi V."/>
            <person name="Khan Z.M."/>
            <person name="Jackson L."/>
            <person name="Kovar C."/>
            <person name="Kowis A."/>
            <person name="Lee S."/>
            <person name="Lewis L.R."/>
            <person name="Margolis J."/>
            <person name="Morgan M."/>
            <person name="Nazareth L.V."/>
            <person name="Nguyen N."/>
            <person name="Okwuonu G."/>
            <person name="Parker D."/>
            <person name="Richards S."/>
            <person name="Ruiz S.J."/>
            <person name="Santibanez J."/>
            <person name="Savard J."/>
            <person name="Scherer S.E."/>
            <person name="Schneider B."/>
            <person name="Sodergren E."/>
            <person name="Tautz D."/>
            <person name="Vattahil S."/>
            <person name="Villasana D."/>
            <person name="White C.S."/>
            <person name="Wright R."/>
            <person name="Park Y."/>
            <person name="Beeman R.W."/>
            <person name="Lord J."/>
            <person name="Oppert B."/>
            <person name="Lorenzen M."/>
            <person name="Brown S."/>
            <person name="Wang L."/>
            <person name="Savard J."/>
            <person name="Tautz D."/>
            <person name="Richards S."/>
            <person name="Weinstock G."/>
            <person name="Gibbs R.A."/>
            <person name="Liu Y."/>
            <person name="Worley K."/>
            <person name="Weinstock G."/>
            <person name="Elsik C.G."/>
            <person name="Reese J.T."/>
            <person name="Elhaik E."/>
            <person name="Landan G."/>
            <person name="Graur D."/>
            <person name="Arensburger P."/>
            <person name="Atkinson P."/>
            <person name="Beeman R.W."/>
            <person name="Beidler J."/>
            <person name="Brown S.J."/>
            <person name="Demuth J.P."/>
            <person name="Drury D.W."/>
            <person name="Du Y.Z."/>
            <person name="Fujiwara H."/>
            <person name="Lorenzen M."/>
            <person name="Maselli V."/>
            <person name="Osanai M."/>
            <person name="Park Y."/>
            <person name="Robertson H.M."/>
            <person name="Tu Z."/>
            <person name="Wang J.J."/>
            <person name="Wang S."/>
            <person name="Richards S."/>
            <person name="Song H."/>
            <person name="Zhang L."/>
            <person name="Sodergren E."/>
            <person name="Werner D."/>
            <person name="Stanke M."/>
            <person name="Morgenstern B."/>
            <person name="Solovyev V."/>
            <person name="Kosarev P."/>
            <person name="Brown G."/>
            <person name="Chen H.C."/>
            <person name="Ermolaeva O."/>
            <person name="Hlavina W."/>
            <person name="Kapustin Y."/>
            <person name="Kiryutin B."/>
            <person name="Kitts P."/>
            <person name="Maglott D."/>
            <person name="Pruitt K."/>
            <person name="Sapojnikov V."/>
            <person name="Souvorov A."/>
            <person name="Mackey A.J."/>
            <person name="Waterhouse R.M."/>
            <person name="Wyder S."/>
            <person name="Zdobnov E.M."/>
            <person name="Zdobnov E.M."/>
            <person name="Wyder S."/>
            <person name="Kriventseva E.V."/>
            <person name="Kadowaki T."/>
            <person name="Bork P."/>
            <person name="Aranda M."/>
            <person name="Bao R."/>
            <person name="Beermann A."/>
            <person name="Berns N."/>
            <person name="Bolognesi R."/>
            <person name="Bonneton F."/>
            <person name="Bopp D."/>
            <person name="Brown S.J."/>
            <person name="Bucher G."/>
            <person name="Butts T."/>
            <person name="Chaumot A."/>
            <person name="Denell R.E."/>
            <person name="Ferrier D.E."/>
            <person name="Friedrich M."/>
            <person name="Gordon C.M."/>
            <person name="Jindra M."/>
            <person name="Klingler M."/>
            <person name="Lan Q."/>
            <person name="Lattorff H.M."/>
            <person name="Laudet V."/>
            <person name="von Levetsow C."/>
            <person name="Liu Z."/>
            <person name="Lutz R."/>
            <person name="Lynch J.A."/>
            <person name="da Fonseca R.N."/>
            <person name="Posnien N."/>
            <person name="Reuter R."/>
            <person name="Roth S."/>
            <person name="Savard J."/>
            <person name="Schinko J.B."/>
            <person name="Schmitt C."/>
            <person name="Schoppmeier M."/>
            <person name="Schroder R."/>
            <person name="Shippy T.D."/>
            <person name="Simonnet F."/>
            <person name="Marques-Souza H."/>
            <person name="Tautz D."/>
            <person name="Tomoyasu Y."/>
            <person name="Trauner J."/>
            <person name="Van der Zee M."/>
            <person name="Vervoort M."/>
            <person name="Wittkopp N."/>
            <person name="Wimmer E.A."/>
            <person name="Yang X."/>
            <person name="Jones A.K."/>
            <person name="Sattelle D.B."/>
            <person name="Ebert P.R."/>
            <person name="Nelson D."/>
            <person name="Scott J.G."/>
            <person name="Beeman R.W."/>
            <person name="Muthukrishnan S."/>
            <person name="Kramer K.J."/>
            <person name="Arakane Y."/>
            <person name="Beeman R.W."/>
            <person name="Zhu Q."/>
            <person name="Hogenkamp D."/>
            <person name="Dixit R."/>
            <person name="Oppert B."/>
            <person name="Jiang H."/>
            <person name="Zou Z."/>
            <person name="Marshall J."/>
            <person name="Elpidina E."/>
            <person name="Vinokurov K."/>
            <person name="Oppert C."/>
            <person name="Zou Z."/>
            <person name="Evans J."/>
            <person name="Lu Z."/>
            <person name="Zhao P."/>
            <person name="Sumathipala N."/>
            <person name="Altincicek B."/>
            <person name="Vilcinskas A."/>
            <person name="Williams M."/>
            <person name="Hultmark D."/>
            <person name="Hetru C."/>
            <person name="Jiang H."/>
            <person name="Grimmelikhuijzen C.J."/>
            <person name="Hauser F."/>
            <person name="Cazzamali G."/>
            <person name="Williamson M."/>
            <person name="Park Y."/>
            <person name="Li B."/>
            <person name="Tanaka Y."/>
            <person name="Predel R."/>
            <person name="Neupert S."/>
            <person name="Schachtner J."/>
            <person name="Verleyen P."/>
            <person name="Raible F."/>
            <person name="Bork P."/>
            <person name="Friedrich M."/>
            <person name="Walden K.K."/>
            <person name="Robertson H.M."/>
            <person name="Angeli S."/>
            <person name="Foret S."/>
            <person name="Bucher G."/>
            <person name="Schuetz S."/>
            <person name="Maleszka R."/>
            <person name="Wimmer E.A."/>
            <person name="Beeman R.W."/>
            <person name="Lorenzen M."/>
            <person name="Tomoyasu Y."/>
            <person name="Miller S.C."/>
            <person name="Grossmann D."/>
            <person name="Bucher G."/>
        </authorList>
    </citation>
    <scope>NUCLEOTIDE SEQUENCE [LARGE SCALE GENOMIC DNA]</scope>
    <source>
        <strain evidence="10 11">Georgia GA2</strain>
    </source>
</reference>
<dbReference type="Proteomes" id="UP000007266">
    <property type="component" value="Linkage group 8"/>
</dbReference>
<dbReference type="GO" id="GO:0008237">
    <property type="term" value="F:metallopeptidase activity"/>
    <property type="evidence" value="ECO:0000318"/>
    <property type="project" value="GO_Central"/>
</dbReference>
<dbReference type="InParanoid" id="D2A565"/>
<reference evidence="10 11" key="2">
    <citation type="journal article" date="2010" name="Nucleic Acids Res.">
        <title>BeetleBase in 2010: revisions to provide comprehensive genomic information for Tribolium castaneum.</title>
        <authorList>
            <person name="Kim H.S."/>
            <person name="Murphy T."/>
            <person name="Xia J."/>
            <person name="Caragea D."/>
            <person name="Park Y."/>
            <person name="Beeman R.W."/>
            <person name="Lorenzen M.D."/>
            <person name="Butcher S."/>
            <person name="Manak J.R."/>
            <person name="Brown S.J."/>
        </authorList>
    </citation>
    <scope>GENOME REANNOTATION</scope>
    <source>
        <strain evidence="10 11">Georgia GA2</strain>
    </source>
</reference>
<evidence type="ECO:0000256" key="9">
    <source>
        <dbReference type="SAM" id="SignalP"/>
    </source>
</evidence>
<evidence type="ECO:0000256" key="7">
    <source>
        <dbReference type="PROSITE-ProRule" id="PRU01355"/>
    </source>
</evidence>
<comment type="similarity">
    <text evidence="1 7">Belongs to the peptidase M2 family.</text>
</comment>
<proteinExistence type="inferred from homology"/>
<evidence type="ECO:0000256" key="3">
    <source>
        <dbReference type="ARBA" id="ARBA00023157"/>
    </source>
</evidence>
<dbReference type="PANTHER" id="PTHR10514">
    <property type="entry name" value="ANGIOTENSIN-CONVERTING ENZYME"/>
    <property type="match status" value="1"/>
</dbReference>
<dbReference type="AlphaFoldDB" id="D2A565"/>
<keyword evidence="8" id="KW-0812">Transmembrane</keyword>
<comment type="caution">
    <text evidence="7">Lacks conserved residue(s) required for the propagation of feature annotation.</text>
</comment>
<dbReference type="PROSITE" id="PS52011">
    <property type="entry name" value="PEPTIDASE_M2"/>
    <property type="match status" value="1"/>
</dbReference>
<protein>
    <submittedName>
        <fullName evidence="10">Angiotensin-converting enzyme-related protein-like Protein</fullName>
    </submittedName>
</protein>
<dbReference type="OMA" id="VEEYWEM"/>
<name>D2A565_TRICA</name>
<feature type="disulfide bond" evidence="7">
    <location>
        <begin position="319"/>
        <end position="337"/>
    </location>
</feature>
<gene>
    <name evidence="10" type="primary">AUGUSTUS-3.0.2_15240</name>
    <name evidence="10" type="ORF">TcasGA2_TC015240</name>
</gene>
<dbReference type="GO" id="GO:0005886">
    <property type="term" value="C:plasma membrane"/>
    <property type="evidence" value="ECO:0000318"/>
    <property type="project" value="GO_Central"/>
</dbReference>
<feature type="glycosylation site" description="N-linked (GlcNAc...) asparagine" evidence="6">
    <location>
        <position position="134"/>
    </location>
</feature>
<dbReference type="eggNOG" id="KOG3690">
    <property type="taxonomic scope" value="Eukaryota"/>
</dbReference>
<evidence type="ECO:0000313" key="11">
    <source>
        <dbReference type="Proteomes" id="UP000007266"/>
    </source>
</evidence>
<evidence type="ECO:0000256" key="2">
    <source>
        <dbReference type="ARBA" id="ARBA00022729"/>
    </source>
</evidence>
<evidence type="ECO:0000256" key="5">
    <source>
        <dbReference type="PIRSR" id="PIRSR601548-10"/>
    </source>
</evidence>
<dbReference type="KEGG" id="tca:660361"/>
<keyword evidence="11" id="KW-1185">Reference proteome</keyword>
<dbReference type="GO" id="GO:0008241">
    <property type="term" value="F:peptidyl-dipeptidase activity"/>
    <property type="evidence" value="ECO:0007669"/>
    <property type="project" value="InterPro"/>
</dbReference>
<keyword evidence="2 9" id="KW-0732">Signal</keyword>
<dbReference type="PhylomeDB" id="D2A565"/>
<feature type="glycosylation site" description="N-linked (GlcNAc...) asparagine" evidence="6">
    <location>
        <position position="464"/>
    </location>
</feature>
<evidence type="ECO:0000313" key="10">
    <source>
        <dbReference type="EMBL" id="EFA05125.1"/>
    </source>
</evidence>
<keyword evidence="8" id="KW-1133">Transmembrane helix</keyword>